<evidence type="ECO:0000313" key="3">
    <source>
        <dbReference type="EMBL" id="SDV05231.1"/>
    </source>
</evidence>
<dbReference type="Pfam" id="PF03693">
    <property type="entry name" value="ParD_antitoxin"/>
    <property type="match status" value="1"/>
</dbReference>
<evidence type="ECO:0000313" key="4">
    <source>
        <dbReference type="Proteomes" id="UP000182085"/>
    </source>
</evidence>
<organism evidence="3 4">
    <name type="scientific">Pseudomonas rhodesiae</name>
    <dbReference type="NCBI Taxonomy" id="76760"/>
    <lineage>
        <taxon>Bacteria</taxon>
        <taxon>Pseudomonadati</taxon>
        <taxon>Pseudomonadota</taxon>
        <taxon>Gammaproteobacteria</taxon>
        <taxon>Pseudomonadales</taxon>
        <taxon>Pseudomonadaceae</taxon>
        <taxon>Pseudomonas</taxon>
    </lineage>
</organism>
<keyword evidence="4" id="KW-1185">Reference proteome</keyword>
<keyword evidence="2" id="KW-1277">Toxin-antitoxin system</keyword>
<name>A0AAE8KZA8_9PSED</name>
<evidence type="ECO:0000256" key="1">
    <source>
        <dbReference type="ARBA" id="ARBA00017940"/>
    </source>
</evidence>
<dbReference type="Gene3D" id="6.10.10.120">
    <property type="entry name" value="Antitoxin ParD1-like"/>
    <property type="match status" value="1"/>
</dbReference>
<dbReference type="InterPro" id="IPR010985">
    <property type="entry name" value="Ribbon_hlx_hlx"/>
</dbReference>
<dbReference type="AlphaFoldDB" id="A0AAE8KZA8"/>
<gene>
    <name evidence="3" type="ORF">SAMN04490209_2350</name>
</gene>
<reference evidence="3 4" key="1">
    <citation type="submission" date="2016-10" db="EMBL/GenBank/DDBJ databases">
        <authorList>
            <person name="Varghese N."/>
            <person name="Submissions S."/>
        </authorList>
    </citation>
    <scope>NUCLEOTIDE SEQUENCE [LARGE SCALE GENOMIC DNA]</scope>
    <source>
        <strain evidence="3 4">BS2777</strain>
    </source>
</reference>
<dbReference type="SUPFAM" id="SSF47598">
    <property type="entry name" value="Ribbon-helix-helix"/>
    <property type="match status" value="1"/>
</dbReference>
<dbReference type="Proteomes" id="UP000182085">
    <property type="component" value="Chromosome I"/>
</dbReference>
<proteinExistence type="predicted"/>
<dbReference type="InterPro" id="IPR022789">
    <property type="entry name" value="ParD"/>
</dbReference>
<evidence type="ECO:0000256" key="2">
    <source>
        <dbReference type="ARBA" id="ARBA00022649"/>
    </source>
</evidence>
<dbReference type="InterPro" id="IPR038296">
    <property type="entry name" value="ParD_sf"/>
</dbReference>
<dbReference type="GO" id="GO:0006355">
    <property type="term" value="P:regulation of DNA-templated transcription"/>
    <property type="evidence" value="ECO:0007669"/>
    <property type="project" value="InterPro"/>
</dbReference>
<protein>
    <recommendedName>
        <fullName evidence="1">Antitoxin ParD</fullName>
    </recommendedName>
</protein>
<sequence>MIEVTAYRKMEFIGATRNVVLTAHQEQVIHDFDQSGSYQNASEVMREGLRLLEQRVAQDTAKIEAMRQLTLWAYFRFFELKIFS</sequence>
<accession>A0AAE8KZA8</accession>
<dbReference type="EMBL" id="LT629801">
    <property type="protein sequence ID" value="SDV05231.1"/>
    <property type="molecule type" value="Genomic_DNA"/>
</dbReference>